<dbReference type="Gene3D" id="3.90.226.10">
    <property type="entry name" value="2-enoyl-CoA Hydratase, Chain A, domain 1"/>
    <property type="match status" value="1"/>
</dbReference>
<comment type="caution">
    <text evidence="2">The sequence shown here is derived from an EMBL/GenBank/DDBJ whole genome shotgun (WGS) entry which is preliminary data.</text>
</comment>
<organism evidence="2 3">
    <name type="scientific">Shouchella clausii</name>
    <name type="common">Alkalihalobacillus clausii</name>
    <dbReference type="NCBI Taxonomy" id="79880"/>
    <lineage>
        <taxon>Bacteria</taxon>
        <taxon>Bacillati</taxon>
        <taxon>Bacillota</taxon>
        <taxon>Bacilli</taxon>
        <taxon>Bacillales</taxon>
        <taxon>Bacillaceae</taxon>
        <taxon>Shouchella</taxon>
    </lineage>
</organism>
<accession>A0A268QUI6</accession>
<name>A0A268QUI6_SHOCL</name>
<proteinExistence type="predicted"/>
<dbReference type="InterPro" id="IPR029045">
    <property type="entry name" value="ClpP/crotonase-like_dom_sf"/>
</dbReference>
<dbReference type="InterPro" id="IPR005151">
    <property type="entry name" value="Tail-specific_protease"/>
</dbReference>
<dbReference type="GO" id="GO:0008236">
    <property type="term" value="F:serine-type peptidase activity"/>
    <property type="evidence" value="ECO:0007669"/>
    <property type="project" value="InterPro"/>
</dbReference>
<dbReference type="SUPFAM" id="SSF52096">
    <property type="entry name" value="ClpP/crotonase"/>
    <property type="match status" value="1"/>
</dbReference>
<sequence length="62" mass="7063">MQITSFSENTAEDFKKTLSKLEKDNIEGLVLDVRGNPGGYLQSVEEVLKQFVTKDKPYIQIE</sequence>
<evidence type="ECO:0000313" key="3">
    <source>
        <dbReference type="Proteomes" id="UP000216133"/>
    </source>
</evidence>
<dbReference type="PANTHER" id="PTHR32060:SF29">
    <property type="entry name" value="CARBOXY-TERMINAL PROCESSING PROTEASE CTPB"/>
    <property type="match status" value="1"/>
</dbReference>
<dbReference type="Pfam" id="PF03572">
    <property type="entry name" value="Peptidase_S41"/>
    <property type="match status" value="1"/>
</dbReference>
<dbReference type="EMBL" id="NPBS01001070">
    <property type="protein sequence ID" value="PAF11542.1"/>
    <property type="molecule type" value="Genomic_DNA"/>
</dbReference>
<feature type="non-terminal residue" evidence="2">
    <location>
        <position position="62"/>
    </location>
</feature>
<reference evidence="2 3" key="1">
    <citation type="submission" date="2017-07" db="EMBL/GenBank/DDBJ databases">
        <title>Isolation and whole genome analysis of endospore-forming bacteria from heroin.</title>
        <authorList>
            <person name="Kalinowski J."/>
            <person name="Ahrens B."/>
            <person name="Al-Dilaimi A."/>
            <person name="Winkler A."/>
            <person name="Wibberg D."/>
            <person name="Schleenbecker U."/>
            <person name="Ruckert C."/>
            <person name="Wolfel R."/>
            <person name="Grass G."/>
        </authorList>
    </citation>
    <scope>NUCLEOTIDE SEQUENCE [LARGE SCALE GENOMIC DNA]</scope>
    <source>
        <strain evidence="2 3">7523-2</strain>
    </source>
</reference>
<dbReference type="AlphaFoldDB" id="A0A268QUI6"/>
<dbReference type="GO" id="GO:0006508">
    <property type="term" value="P:proteolysis"/>
    <property type="evidence" value="ECO:0007669"/>
    <property type="project" value="InterPro"/>
</dbReference>
<dbReference type="Proteomes" id="UP000216133">
    <property type="component" value="Unassembled WGS sequence"/>
</dbReference>
<evidence type="ECO:0000259" key="1">
    <source>
        <dbReference type="Pfam" id="PF03572"/>
    </source>
</evidence>
<evidence type="ECO:0000313" key="2">
    <source>
        <dbReference type="EMBL" id="PAF11542.1"/>
    </source>
</evidence>
<gene>
    <name evidence="2" type="ORF">CHH61_26760</name>
</gene>
<protein>
    <recommendedName>
        <fullName evidence="1">Tail specific protease domain-containing protein</fullName>
    </recommendedName>
</protein>
<feature type="domain" description="Tail specific protease" evidence="1">
    <location>
        <begin position="2"/>
        <end position="56"/>
    </location>
</feature>
<dbReference type="GO" id="GO:0007165">
    <property type="term" value="P:signal transduction"/>
    <property type="evidence" value="ECO:0007669"/>
    <property type="project" value="TreeGrafter"/>
</dbReference>
<dbReference type="PANTHER" id="PTHR32060">
    <property type="entry name" value="TAIL-SPECIFIC PROTEASE"/>
    <property type="match status" value="1"/>
</dbReference>
<dbReference type="GO" id="GO:0030288">
    <property type="term" value="C:outer membrane-bounded periplasmic space"/>
    <property type="evidence" value="ECO:0007669"/>
    <property type="project" value="TreeGrafter"/>
</dbReference>
<dbReference type="GO" id="GO:0004175">
    <property type="term" value="F:endopeptidase activity"/>
    <property type="evidence" value="ECO:0007669"/>
    <property type="project" value="TreeGrafter"/>
</dbReference>